<dbReference type="Proteomes" id="UP000241639">
    <property type="component" value="Unassembled WGS sequence"/>
</dbReference>
<dbReference type="CDD" id="cd07583">
    <property type="entry name" value="nitrilase_5"/>
    <property type="match status" value="1"/>
</dbReference>
<reference evidence="3 4" key="1">
    <citation type="submission" date="2018-04" db="EMBL/GenBank/DDBJ databases">
        <title>Genomic Encyclopedia of Archaeal and Bacterial Type Strains, Phase II (KMG-II): from individual species to whole genera.</title>
        <authorList>
            <person name="Goeker M."/>
        </authorList>
    </citation>
    <scope>NUCLEOTIDE SEQUENCE [LARGE SCALE GENOMIC DNA]</scope>
    <source>
        <strain evidence="3 4">DSM 45169</strain>
    </source>
</reference>
<gene>
    <name evidence="3" type="ORF">C8J48_2920</name>
</gene>
<organism evidence="3 4">
    <name type="scientific">Desmospora activa DSM 45169</name>
    <dbReference type="NCBI Taxonomy" id="1121389"/>
    <lineage>
        <taxon>Bacteria</taxon>
        <taxon>Bacillati</taxon>
        <taxon>Bacillota</taxon>
        <taxon>Bacilli</taxon>
        <taxon>Bacillales</taxon>
        <taxon>Thermoactinomycetaceae</taxon>
        <taxon>Desmospora</taxon>
    </lineage>
</organism>
<dbReference type="EMBL" id="PZZP01000002">
    <property type="protein sequence ID" value="PTM56598.1"/>
    <property type="molecule type" value="Genomic_DNA"/>
</dbReference>
<evidence type="ECO:0000256" key="1">
    <source>
        <dbReference type="ARBA" id="ARBA00010613"/>
    </source>
</evidence>
<sequence length="261" mass="29418">MKYAVYQMDIVAGNPEKNRKKVKTWLETVVTTEKPDIVVLPEMWTTAYTLSQLEEVADCDGELTVSFLQQIAKDYCIHIIGGSVANQKEGGFYNSALVIDQNGTLVYQYDKIHLVPMLDEPRYLTGGKQKAEVFELNGVKMGLIICYDLRFPELARKLALEGAQVLHVVAEWPSARKNHWKTLQLARAIENQLFVVSSNRIGHYDGVDFAGTSMIIDPWGNVIKTGSEDREETLVAEIPLEQVAQIRKDVPVFASRVPELY</sequence>
<feature type="domain" description="CN hydrolase" evidence="2">
    <location>
        <begin position="1"/>
        <end position="240"/>
    </location>
</feature>
<evidence type="ECO:0000313" key="4">
    <source>
        <dbReference type="Proteomes" id="UP000241639"/>
    </source>
</evidence>
<comment type="similarity">
    <text evidence="1">Belongs to the carbon-nitrogen hydrolase superfamily. NIT1/NIT2 family.</text>
</comment>
<dbReference type="InterPro" id="IPR036526">
    <property type="entry name" value="C-N_Hydrolase_sf"/>
</dbReference>
<dbReference type="GO" id="GO:0016787">
    <property type="term" value="F:hydrolase activity"/>
    <property type="evidence" value="ECO:0007669"/>
    <property type="project" value="UniProtKB-KW"/>
</dbReference>
<dbReference type="PANTHER" id="PTHR23088">
    <property type="entry name" value="NITRILASE-RELATED"/>
    <property type="match status" value="1"/>
</dbReference>
<dbReference type="OrthoDB" id="9811121at2"/>
<dbReference type="AlphaFoldDB" id="A0A2T4Z3X9"/>
<protein>
    <submittedName>
        <fullName evidence="3">Putative amidohydrolase</fullName>
    </submittedName>
</protein>
<dbReference type="PANTHER" id="PTHR23088:SF27">
    <property type="entry name" value="DEAMINATED GLUTATHIONE AMIDASE"/>
    <property type="match status" value="1"/>
</dbReference>
<dbReference type="RefSeq" id="WP_107727923.1">
    <property type="nucleotide sequence ID" value="NZ_PZZP01000002.1"/>
</dbReference>
<dbReference type="InterPro" id="IPR001110">
    <property type="entry name" value="UPF0012_CS"/>
</dbReference>
<name>A0A2T4Z3X9_9BACL</name>
<comment type="caution">
    <text evidence="3">The sequence shown here is derived from an EMBL/GenBank/DDBJ whole genome shotgun (WGS) entry which is preliminary data.</text>
</comment>
<keyword evidence="3" id="KW-0378">Hydrolase</keyword>
<proteinExistence type="inferred from homology"/>
<evidence type="ECO:0000259" key="2">
    <source>
        <dbReference type="PROSITE" id="PS50263"/>
    </source>
</evidence>
<dbReference type="PROSITE" id="PS50263">
    <property type="entry name" value="CN_HYDROLASE"/>
    <property type="match status" value="1"/>
</dbReference>
<evidence type="ECO:0000313" key="3">
    <source>
        <dbReference type="EMBL" id="PTM56598.1"/>
    </source>
</evidence>
<dbReference type="PROSITE" id="PS01227">
    <property type="entry name" value="UPF0012"/>
    <property type="match status" value="1"/>
</dbReference>
<accession>A0A2T4Z3X9</accession>
<dbReference type="Pfam" id="PF00795">
    <property type="entry name" value="CN_hydrolase"/>
    <property type="match status" value="1"/>
</dbReference>
<dbReference type="InterPro" id="IPR003010">
    <property type="entry name" value="C-N_Hydrolase"/>
</dbReference>
<keyword evidence="4" id="KW-1185">Reference proteome</keyword>
<dbReference type="SUPFAM" id="SSF56317">
    <property type="entry name" value="Carbon-nitrogen hydrolase"/>
    <property type="match status" value="1"/>
</dbReference>
<dbReference type="Gene3D" id="3.60.110.10">
    <property type="entry name" value="Carbon-nitrogen hydrolase"/>
    <property type="match status" value="1"/>
</dbReference>